<evidence type="ECO:0000256" key="5">
    <source>
        <dbReference type="ARBA" id="ARBA00022982"/>
    </source>
</evidence>
<dbReference type="InterPro" id="IPR011766">
    <property type="entry name" value="TPP_enzyme_TPP-bd"/>
</dbReference>
<feature type="site" description="Important for catalytic activity" evidence="11">
    <location>
        <position position="32"/>
    </location>
</feature>
<dbReference type="InterPro" id="IPR009014">
    <property type="entry name" value="Transketo_C/PFOR_II"/>
</dbReference>
<evidence type="ECO:0000313" key="14">
    <source>
        <dbReference type="EMBL" id="AXA35225.1"/>
    </source>
</evidence>
<dbReference type="Gene3D" id="4.10.780.10">
    <property type="entry name" value="Pyruvate-flavodoxin oxidoreductase, EKR domain"/>
    <property type="match status" value="1"/>
</dbReference>
<dbReference type="InterPro" id="IPR017896">
    <property type="entry name" value="4Fe4S_Fe-S-bd"/>
</dbReference>
<dbReference type="FunFam" id="3.30.70.20:FF:000022">
    <property type="entry name" value="Pyruvate:ferredoxin (Flavodoxin) oxidoreductase"/>
    <property type="match status" value="1"/>
</dbReference>
<feature type="binding site" evidence="10">
    <location>
        <position position="854"/>
    </location>
    <ligand>
        <name>thiamine diphosphate</name>
        <dbReference type="ChEBI" id="CHEBI:58937"/>
    </ligand>
</feature>
<dbReference type="Gene3D" id="3.30.70.20">
    <property type="match status" value="1"/>
</dbReference>
<comment type="similarity">
    <text evidence="1 9">Belongs to the pyruvate:ferredoxin/flavodoxin oxidoreductase family.</text>
</comment>
<keyword evidence="6 9" id="KW-0560">Oxidoreductase</keyword>
<name>A0A2Z4Y456_SUMC1</name>
<dbReference type="SUPFAM" id="SSF52922">
    <property type="entry name" value="TK C-terminal domain-like"/>
    <property type="match status" value="1"/>
</dbReference>
<keyword evidence="7 12" id="KW-0408">Iron</keyword>
<dbReference type="FunFam" id="3.40.920.10:FF:000001">
    <property type="entry name" value="Pyruvate:ferredoxin (Flavodoxin) oxidoreductase"/>
    <property type="match status" value="1"/>
</dbReference>
<gene>
    <name evidence="14" type="ORF">BRCON_0448</name>
</gene>
<dbReference type="CDD" id="cd03377">
    <property type="entry name" value="TPP_PFOR_PNO"/>
    <property type="match status" value="1"/>
</dbReference>
<feature type="binding site" evidence="10">
    <location>
        <position position="65"/>
    </location>
    <ligand>
        <name>thiamine diphosphate</name>
        <dbReference type="ChEBI" id="CHEBI:58937"/>
    </ligand>
</feature>
<keyword evidence="8 12" id="KW-0411">Iron-sulfur</keyword>
<dbReference type="Pfam" id="PF17147">
    <property type="entry name" value="PFOR_II"/>
    <property type="match status" value="1"/>
</dbReference>
<feature type="binding site" evidence="12">
    <location>
        <position position="763"/>
    </location>
    <ligand>
        <name>[4Fe-4S] cluster</name>
        <dbReference type="ChEBI" id="CHEBI:49883"/>
        <label>1</label>
    </ligand>
</feature>
<dbReference type="KEGG" id="schv:BRCON_0448"/>
<dbReference type="GO" id="GO:0006979">
    <property type="term" value="P:response to oxidative stress"/>
    <property type="evidence" value="ECO:0007669"/>
    <property type="project" value="TreeGrafter"/>
</dbReference>
<feature type="site" description="Important for catalytic activity" evidence="11">
    <location>
        <position position="1010"/>
    </location>
</feature>
<dbReference type="FunFam" id="3.40.50.970:FF:000041">
    <property type="entry name" value="Pyruvate:ferredoxin (Flavodoxin) oxidoreductase"/>
    <property type="match status" value="1"/>
</dbReference>
<dbReference type="InterPro" id="IPR050722">
    <property type="entry name" value="Pyruvate:ferred/Flavod_OxRd"/>
</dbReference>
<dbReference type="GO" id="GO:0030976">
    <property type="term" value="F:thiamine pyrophosphate binding"/>
    <property type="evidence" value="ECO:0007669"/>
    <property type="project" value="InterPro"/>
</dbReference>
<feature type="binding site" evidence="12">
    <location>
        <position position="826"/>
    </location>
    <ligand>
        <name>[4Fe-4S] cluster</name>
        <dbReference type="ChEBI" id="CHEBI:49883"/>
        <label>3</label>
    </ligand>
</feature>
<feature type="binding site" evidence="10">
    <location>
        <begin position="976"/>
        <end position="979"/>
    </location>
    <ligand>
        <name>thiamine diphosphate</name>
        <dbReference type="ChEBI" id="CHEBI:58937"/>
    </ligand>
</feature>
<evidence type="ECO:0000256" key="7">
    <source>
        <dbReference type="ARBA" id="ARBA00023004"/>
    </source>
</evidence>
<dbReference type="InterPro" id="IPR017900">
    <property type="entry name" value="4Fe4S_Fe_S_CS"/>
</dbReference>
<dbReference type="GO" id="GO:0051539">
    <property type="term" value="F:4 iron, 4 sulfur cluster binding"/>
    <property type="evidence" value="ECO:0007669"/>
    <property type="project" value="UniProtKB-KW"/>
</dbReference>
<dbReference type="InterPro" id="IPR037112">
    <property type="entry name" value="Pyrv-flavodox_OxR_EKR_sf"/>
</dbReference>
<dbReference type="Gene3D" id="3.40.920.10">
    <property type="entry name" value="Pyruvate-ferredoxin oxidoreductase, PFOR, domain III"/>
    <property type="match status" value="1"/>
</dbReference>
<feature type="binding site" evidence="12">
    <location>
        <position position="854"/>
    </location>
    <ligand>
        <name>[4Fe-4S] cluster</name>
        <dbReference type="ChEBI" id="CHEBI:49883"/>
        <label>3</label>
    </ligand>
</feature>
<evidence type="ECO:0000256" key="12">
    <source>
        <dbReference type="PIRSR" id="PIRSR000159-50"/>
    </source>
</evidence>
<evidence type="ECO:0000256" key="8">
    <source>
        <dbReference type="ARBA" id="ARBA00023014"/>
    </source>
</evidence>
<evidence type="ECO:0000256" key="1">
    <source>
        <dbReference type="ARBA" id="ARBA00009032"/>
    </source>
</evidence>
<dbReference type="GO" id="GO:0022900">
    <property type="term" value="P:electron transport chain"/>
    <property type="evidence" value="ECO:0007669"/>
    <property type="project" value="InterPro"/>
</dbReference>
<feature type="binding site" evidence="12">
    <location>
        <position position="707"/>
    </location>
    <ligand>
        <name>[4Fe-4S] cluster</name>
        <dbReference type="ChEBI" id="CHEBI:49883"/>
        <label>2</label>
    </ligand>
</feature>
<dbReference type="CDD" id="cd07034">
    <property type="entry name" value="TPP_PYR_PFOR_IOR-alpha_like"/>
    <property type="match status" value="1"/>
</dbReference>
<dbReference type="SMART" id="SM00890">
    <property type="entry name" value="EKR"/>
    <property type="match status" value="1"/>
</dbReference>
<evidence type="ECO:0000256" key="11">
    <source>
        <dbReference type="PIRSR" id="PIRSR000159-2"/>
    </source>
</evidence>
<feature type="binding site" evidence="10">
    <location>
        <position position="115"/>
    </location>
    <ligand>
        <name>pyruvate</name>
        <dbReference type="ChEBI" id="CHEBI:15361"/>
    </ligand>
</feature>
<feature type="binding site" evidence="12">
    <location>
        <position position="1085"/>
    </location>
    <ligand>
        <name>[4Fe-4S] cluster</name>
        <dbReference type="ChEBI" id="CHEBI:49883"/>
        <label>3</label>
    </ligand>
</feature>
<keyword evidence="3 12" id="KW-0004">4Fe-4S</keyword>
<dbReference type="FunFam" id="3.40.50.920:FF:000007">
    <property type="entry name" value="Pyruvate:ferredoxin (Flavodoxin) oxidoreductase"/>
    <property type="match status" value="1"/>
</dbReference>
<dbReference type="AlphaFoldDB" id="A0A2Z4Y456"/>
<feature type="site" description="Important for catalytic activity" evidence="11">
    <location>
        <position position="65"/>
    </location>
</feature>
<evidence type="ECO:0000256" key="4">
    <source>
        <dbReference type="ARBA" id="ARBA00022723"/>
    </source>
</evidence>
<dbReference type="PANTHER" id="PTHR32154">
    <property type="entry name" value="PYRUVATE-FLAVODOXIN OXIDOREDUCTASE-RELATED"/>
    <property type="match status" value="1"/>
</dbReference>
<dbReference type="SUPFAM" id="SSF52518">
    <property type="entry name" value="Thiamin diphosphate-binding fold (THDP-binding)"/>
    <property type="match status" value="2"/>
</dbReference>
<dbReference type="InterPro" id="IPR002869">
    <property type="entry name" value="Pyrv_flavodox_OxRed_cen"/>
</dbReference>
<dbReference type="Pfam" id="PF12838">
    <property type="entry name" value="Fer4_7"/>
    <property type="match status" value="1"/>
</dbReference>
<feature type="domain" description="4Fe-4S ferredoxin-type" evidence="13">
    <location>
        <begin position="744"/>
        <end position="774"/>
    </location>
</feature>
<feature type="binding site" evidence="12">
    <location>
        <position position="756"/>
    </location>
    <ligand>
        <name>[4Fe-4S] cluster</name>
        <dbReference type="ChEBI" id="CHEBI:49883"/>
        <label>2</label>
    </ligand>
</feature>
<dbReference type="Pfam" id="PF01855">
    <property type="entry name" value="POR_N"/>
    <property type="match status" value="1"/>
</dbReference>
<proteinExistence type="inferred from homology"/>
<dbReference type="InterPro" id="IPR002880">
    <property type="entry name" value="Pyrv_Fd/Flavodoxin_OxRdtase_N"/>
</dbReference>
<protein>
    <submittedName>
        <fullName evidence="14">Pyruvate-flavodoxin oxidoreductase</fullName>
    </submittedName>
</protein>
<dbReference type="Pfam" id="PF01558">
    <property type="entry name" value="POR"/>
    <property type="match status" value="1"/>
</dbReference>
<evidence type="ECO:0000256" key="6">
    <source>
        <dbReference type="ARBA" id="ARBA00023002"/>
    </source>
</evidence>
<dbReference type="Proteomes" id="UP000262583">
    <property type="component" value="Chromosome"/>
</dbReference>
<evidence type="ECO:0000259" key="13">
    <source>
        <dbReference type="PROSITE" id="PS51379"/>
    </source>
</evidence>
<feature type="binding site" evidence="10">
    <location>
        <position position="831"/>
    </location>
    <ligand>
        <name>thiamine diphosphate</name>
        <dbReference type="ChEBI" id="CHEBI:58937"/>
    </ligand>
</feature>
<dbReference type="SUPFAM" id="SSF53323">
    <property type="entry name" value="Pyruvate-ferredoxin oxidoreductase, PFOR, domain III"/>
    <property type="match status" value="1"/>
</dbReference>
<dbReference type="PIRSF" id="PIRSF000159">
    <property type="entry name" value="NifJ"/>
    <property type="match status" value="1"/>
</dbReference>
<dbReference type="NCBIfam" id="TIGR02176">
    <property type="entry name" value="pyruv_ox_red"/>
    <property type="match status" value="1"/>
</dbReference>
<keyword evidence="4 12" id="KW-0479">Metal-binding</keyword>
<feature type="binding site" evidence="12">
    <location>
        <position position="829"/>
    </location>
    <ligand>
        <name>[4Fe-4S] cluster</name>
        <dbReference type="ChEBI" id="CHEBI:49883"/>
        <label>3</label>
    </ligand>
</feature>
<dbReference type="Gene3D" id="3.40.50.970">
    <property type="match status" value="2"/>
</dbReference>
<dbReference type="EMBL" id="CP030759">
    <property type="protein sequence ID" value="AXA35225.1"/>
    <property type="molecule type" value="Genomic_DNA"/>
</dbReference>
<dbReference type="Pfam" id="PF02775">
    <property type="entry name" value="TPP_enzyme_C"/>
    <property type="match status" value="1"/>
</dbReference>
<dbReference type="PROSITE" id="PS00198">
    <property type="entry name" value="4FE4S_FER_1"/>
    <property type="match status" value="2"/>
</dbReference>
<feature type="binding site" evidence="12">
    <location>
        <position position="697"/>
    </location>
    <ligand>
        <name>[4Fe-4S] cluster</name>
        <dbReference type="ChEBI" id="CHEBI:49883"/>
        <label>1</label>
    </ligand>
</feature>
<dbReference type="GO" id="GO:0016903">
    <property type="term" value="F:oxidoreductase activity, acting on the aldehyde or oxo group of donors"/>
    <property type="evidence" value="ECO:0007669"/>
    <property type="project" value="InterPro"/>
</dbReference>
<dbReference type="Pfam" id="PF10371">
    <property type="entry name" value="EKR"/>
    <property type="match status" value="1"/>
</dbReference>
<dbReference type="InterPro" id="IPR029061">
    <property type="entry name" value="THDP-binding"/>
</dbReference>
<evidence type="ECO:0000256" key="9">
    <source>
        <dbReference type="PIRNR" id="PIRNR000159"/>
    </source>
</evidence>
<dbReference type="PANTHER" id="PTHR32154:SF0">
    <property type="entry name" value="PYRUVATE-FLAVODOXIN OXIDOREDUCTASE-RELATED"/>
    <property type="match status" value="1"/>
</dbReference>
<feature type="binding site" evidence="10">
    <location>
        <position position="32"/>
    </location>
    <ligand>
        <name>pyruvate</name>
        <dbReference type="ChEBI" id="CHEBI:15361"/>
    </ligand>
</feature>
<comment type="cofactor">
    <cofactor evidence="12">
        <name>[4Fe-4S] cluster</name>
        <dbReference type="ChEBI" id="CHEBI:49883"/>
    </cofactor>
    <text evidence="12">Binds 3 [4Fe-4S] clusters per subunit.</text>
</comment>
<feature type="binding site" evidence="12">
    <location>
        <position position="753"/>
    </location>
    <ligand>
        <name>[4Fe-4S] cluster</name>
        <dbReference type="ChEBI" id="CHEBI:49883"/>
        <label>2</label>
    </ligand>
</feature>
<evidence type="ECO:0000256" key="3">
    <source>
        <dbReference type="ARBA" id="ARBA00022485"/>
    </source>
</evidence>
<feature type="binding site" evidence="12">
    <location>
        <position position="700"/>
    </location>
    <ligand>
        <name>[4Fe-4S] cluster</name>
        <dbReference type="ChEBI" id="CHEBI:49883"/>
        <label>1</label>
    </ligand>
</feature>
<sequence>MADQKMIAIDGNEAAASVAYRLNEVIAIYPITPSSPMGELSDEWAAKGKKNIWGTVPQVTEMQSEGGAAGAVHGALQAGALTTTFTASQGLLLMIPNMYKISGELTSMCMHVTARTVATHALSIFGDHSDVMACRQTGFALLASGSVQEAHDFACIGTAASLRSRVPFLHFFDGFRTSHEVSKIAELSDDILRQMVPDELVEEHRKRAMTPDRPILRGTAQNPDAFFQAREACNPWYFACPQHVQDVMDQFAKLTGRAYKLFDYVGHPEAERVIVLMGSGAETTHETVEWLLAQGEKVGVVKVRLYRPFDVAAFVKALPASTKAIAVLDRTKEPGAVGEPLYLDVITALDEMEDRGELPFAKRPRVIGGRYGLSSKEFTPAMVKAVFDELKKDAPKRHFTIGIMDDVTHLSLPYDQDLDIEPEDVRRSVFFGLGSDGTVGANKNSIKIIGEETNNWAQGYFVYDSKKAGAVTISHLRFGPRPIRSAYLVKQAQFVACHQYNFLEKYDVLEYAAPGAVFLLNSPIGPEKVWDDLPREVQEQVIEKKLKFYVIDAYDVAAKTGMGRRINTIMQTCFFAISGVLPRDEAIAEIKKAIEKTYGKKGPEVVRKNFEAVDQTLANLFEVQVPAQATATKRRPPIVADEAPDFVKRVTAVMMANKGDLLPVSAFPPDGTWPTGTAKWEKRAIALQIPVWDPKICIQCNKCALVCPHAAIRPKIYDPAYLEKAPATFLSTDYRSPDLKGLKYTLQVAPEDCTGCEVCVAVCPAKDKSNPKRKAINMAPLPPLREQERENFAFFLELPEFDRSKLEISVKGTQFFEPLFEFSGACAGCGETPYVKLLTQMFGDRALIANATGCSSIYGGNLPTTPYTVNREGRGPTWNNSLFEDNAEFGFGFRLAIDKHQEQAKELLKKLASQIGETLVNELLSADQSTEEGICAQRERVAALRAKLQGIASWEARWLDILADYLVKKSVWIVGGDGWAYDIGYGGLDHVLAMNRDVNILVLDTEVYSNTGGQQSKATPLGAAAKFAMAGRDLAKKDLGLMAMSYGHVYVARVAFGARDNQTVLAFKEAESYPGTSLIIAYCHCIAHGYDLVHGLDQQKLAVDSGYWPLYRFDPRRAAAGESPLKLDSPAPKADLSQFMRNETRFRMVEQMNPERFRMLLEAAKNQVRTRYHLYEELTKAFAADGNGGSASKGN</sequence>
<dbReference type="PROSITE" id="PS51379">
    <property type="entry name" value="4FE4S_FER_2"/>
    <property type="match status" value="2"/>
</dbReference>
<organism evidence="14 15">
    <name type="scientific">Sumerlaea chitinivorans</name>
    <dbReference type="NCBI Taxonomy" id="2250252"/>
    <lineage>
        <taxon>Bacteria</taxon>
        <taxon>Candidatus Sumerlaeota</taxon>
        <taxon>Candidatus Sumerlaeia</taxon>
        <taxon>Candidatus Sumerlaeales</taxon>
        <taxon>Candidatus Sumerlaeaceae</taxon>
        <taxon>Candidatus Sumerlaea</taxon>
    </lineage>
</organism>
<dbReference type="Gene3D" id="3.40.50.920">
    <property type="match status" value="1"/>
</dbReference>
<keyword evidence="2 9" id="KW-0813">Transport</keyword>
<reference evidence="14 15" key="1">
    <citation type="submission" date="2018-05" db="EMBL/GenBank/DDBJ databases">
        <title>A metagenomic window into the 2 km-deep terrestrial subsurface aquifer revealed taxonomically and functionally diverse microbial community comprising novel uncultured bacterial lineages.</title>
        <authorList>
            <person name="Kadnikov V.V."/>
            <person name="Mardanov A.V."/>
            <person name="Beletsky A.V."/>
            <person name="Banks D."/>
            <person name="Pimenov N.V."/>
            <person name="Frank Y.A."/>
            <person name="Karnachuk O.V."/>
            <person name="Ravin N.V."/>
        </authorList>
    </citation>
    <scope>NUCLEOTIDE SEQUENCE [LARGE SCALE GENOMIC DNA]</scope>
    <source>
        <strain evidence="14">BY</strain>
    </source>
</reference>
<evidence type="ECO:0000256" key="2">
    <source>
        <dbReference type="ARBA" id="ARBA00022448"/>
    </source>
</evidence>
<dbReference type="SUPFAM" id="SSF54862">
    <property type="entry name" value="4Fe-4S ferredoxins"/>
    <property type="match status" value="1"/>
</dbReference>
<accession>A0A2Z4Y456</accession>
<feature type="binding site" evidence="12">
    <location>
        <position position="703"/>
    </location>
    <ligand>
        <name>[4Fe-4S] cluster</name>
        <dbReference type="ChEBI" id="CHEBI:49883"/>
        <label>1</label>
    </ligand>
</feature>
<dbReference type="GO" id="GO:0005506">
    <property type="term" value="F:iron ion binding"/>
    <property type="evidence" value="ECO:0007669"/>
    <property type="project" value="InterPro"/>
</dbReference>
<feature type="domain" description="4Fe-4S ferredoxin-type" evidence="13">
    <location>
        <begin position="688"/>
        <end position="717"/>
    </location>
</feature>
<dbReference type="InterPro" id="IPR019752">
    <property type="entry name" value="Pyrv/ketoisovalerate_OxRed_cat"/>
</dbReference>
<keyword evidence="5 9" id="KW-0249">Electron transport</keyword>
<dbReference type="FunFam" id="3.40.50.970:FF:000012">
    <property type="entry name" value="Pyruvate:ferredoxin (Flavodoxin) oxidoreductase"/>
    <property type="match status" value="1"/>
</dbReference>
<feature type="binding site" evidence="10">
    <location>
        <begin position="1005"/>
        <end position="1010"/>
    </location>
    <ligand>
        <name>thiamine diphosphate</name>
        <dbReference type="ChEBI" id="CHEBI:58937"/>
    </ligand>
</feature>
<evidence type="ECO:0000313" key="15">
    <source>
        <dbReference type="Proteomes" id="UP000262583"/>
    </source>
</evidence>
<dbReference type="InterPro" id="IPR019456">
    <property type="entry name" value="Pyrv-flavodox_OxRtase_EKR"/>
</dbReference>
<feature type="binding site" evidence="12">
    <location>
        <position position="759"/>
    </location>
    <ligand>
        <name>[4Fe-4S] cluster</name>
        <dbReference type="ChEBI" id="CHEBI:49883"/>
        <label>2</label>
    </ligand>
</feature>
<keyword evidence="14" id="KW-0670">Pyruvate</keyword>
<dbReference type="InterPro" id="IPR033412">
    <property type="entry name" value="PFOR_II"/>
</dbReference>
<feature type="site" description="Important for catalytic activity" evidence="11">
    <location>
        <position position="115"/>
    </location>
</feature>
<dbReference type="InterPro" id="IPR011895">
    <property type="entry name" value="Pyrv_flavodox_OxRed"/>
</dbReference>
<evidence type="ECO:0000256" key="10">
    <source>
        <dbReference type="PIRSR" id="PIRSR000159-1"/>
    </source>
</evidence>